<dbReference type="PANTHER" id="PTHR38095">
    <property type="entry name" value="ANAEROBIC DIMETHYL SULFOXIDE REDUCTASE CHAIN YNFH"/>
    <property type="match status" value="1"/>
</dbReference>
<comment type="caution">
    <text evidence="2">The sequence shown here is derived from an EMBL/GenBank/DDBJ whole genome shotgun (WGS) entry which is preliminary data.</text>
</comment>
<dbReference type="RefSeq" id="WP_068494896.1">
    <property type="nucleotide sequence ID" value="NZ_LWQT01000088.1"/>
</dbReference>
<reference evidence="2 3" key="1">
    <citation type="submission" date="2016-04" db="EMBL/GenBank/DDBJ databases">
        <title>Draft genome sequence of freshwater magnetotactic bacteria Magnetospirillum marisnigri SP-1 and Magnetospirillum moscoviense BB-1.</title>
        <authorList>
            <person name="Koziaeva V."/>
            <person name="Dziuba M.V."/>
            <person name="Ivanov T.M."/>
            <person name="Kuznetsov B."/>
            <person name="Grouzdev D.S."/>
        </authorList>
    </citation>
    <scope>NUCLEOTIDE SEQUENCE [LARGE SCALE GENOMIC DNA]</scope>
    <source>
        <strain evidence="2 3">SP-1</strain>
    </source>
</reference>
<dbReference type="Pfam" id="PF04976">
    <property type="entry name" value="DmsC"/>
    <property type="match status" value="1"/>
</dbReference>
<feature type="transmembrane region" description="Helical" evidence="1">
    <location>
        <begin position="266"/>
        <end position="295"/>
    </location>
</feature>
<feature type="transmembrane region" description="Helical" evidence="1">
    <location>
        <begin position="43"/>
        <end position="68"/>
    </location>
</feature>
<dbReference type="GO" id="GO:0009389">
    <property type="term" value="F:dimethyl sulfoxide reductase activity"/>
    <property type="evidence" value="ECO:0007669"/>
    <property type="project" value="TreeGrafter"/>
</dbReference>
<organism evidence="2 3">
    <name type="scientific">Paramagnetospirillum marisnigri</name>
    <dbReference type="NCBI Taxonomy" id="1285242"/>
    <lineage>
        <taxon>Bacteria</taxon>
        <taxon>Pseudomonadati</taxon>
        <taxon>Pseudomonadota</taxon>
        <taxon>Alphaproteobacteria</taxon>
        <taxon>Rhodospirillales</taxon>
        <taxon>Magnetospirillaceae</taxon>
        <taxon>Paramagnetospirillum</taxon>
    </lineage>
</organism>
<name>A0A178MCZ1_9PROT</name>
<dbReference type="InterPro" id="IPR007059">
    <property type="entry name" value="DmsC"/>
</dbReference>
<dbReference type="GO" id="GO:0009390">
    <property type="term" value="C:dimethyl sulfoxide reductase complex"/>
    <property type="evidence" value="ECO:0007669"/>
    <property type="project" value="TreeGrafter"/>
</dbReference>
<feature type="transmembrane region" description="Helical" evidence="1">
    <location>
        <begin position="163"/>
        <end position="185"/>
    </location>
</feature>
<evidence type="ECO:0000313" key="3">
    <source>
        <dbReference type="Proteomes" id="UP000078428"/>
    </source>
</evidence>
<dbReference type="PANTHER" id="PTHR38095:SF1">
    <property type="entry name" value="ANAEROBIC DIMETHYL SULFOXIDE REDUCTASE CHAIN YNFH"/>
    <property type="match status" value="1"/>
</dbReference>
<dbReference type="GO" id="GO:0019645">
    <property type="term" value="P:anaerobic electron transport chain"/>
    <property type="evidence" value="ECO:0007669"/>
    <property type="project" value="InterPro"/>
</dbReference>
<feature type="transmembrane region" description="Helical" evidence="1">
    <location>
        <begin position="128"/>
        <end position="151"/>
    </location>
</feature>
<keyword evidence="1" id="KW-0472">Membrane</keyword>
<dbReference type="GO" id="GO:0005886">
    <property type="term" value="C:plasma membrane"/>
    <property type="evidence" value="ECO:0007669"/>
    <property type="project" value="TreeGrafter"/>
</dbReference>
<feature type="transmembrane region" description="Helical" evidence="1">
    <location>
        <begin position="89"/>
        <end position="108"/>
    </location>
</feature>
<dbReference type="STRING" id="1285242.A6A04_06135"/>
<gene>
    <name evidence="2" type="ORF">A6A04_06135</name>
</gene>
<accession>A0A178MCZ1</accession>
<dbReference type="OrthoDB" id="5520897at2"/>
<evidence type="ECO:0000313" key="2">
    <source>
        <dbReference type="EMBL" id="OAN46680.1"/>
    </source>
</evidence>
<keyword evidence="1" id="KW-0812">Transmembrane</keyword>
<dbReference type="EMBL" id="LWQT01000088">
    <property type="protein sequence ID" value="OAN46680.1"/>
    <property type="molecule type" value="Genomic_DNA"/>
</dbReference>
<keyword evidence="3" id="KW-1185">Reference proteome</keyword>
<dbReference type="Proteomes" id="UP000078428">
    <property type="component" value="Unassembled WGS sequence"/>
</dbReference>
<proteinExistence type="predicted"/>
<dbReference type="AlphaFoldDB" id="A0A178MCZ1"/>
<protein>
    <submittedName>
        <fullName evidence="2">DMSO reductase</fullName>
    </submittedName>
</protein>
<feature type="transmembrane region" description="Helical" evidence="1">
    <location>
        <begin position="191"/>
        <end position="214"/>
    </location>
</feature>
<keyword evidence="1" id="KW-1133">Transmembrane helix</keyword>
<evidence type="ECO:0000256" key="1">
    <source>
        <dbReference type="SAM" id="Phobius"/>
    </source>
</evidence>
<sequence>MKPAFSVVFLTTLIGAGQGLLIALASGQIYDAIGTGAKPAPGSFYAIGALVALVLLCLGLVASIFHLANPQRGWRAATRWRTSWLSREVILIPLVCGLAVLYGGVHALGWSPVVASFGNGKTLDLAMALGLLAVAGSLALFVATGMVYACVRFIRQWASGWTVINYLLMGLASGFTLAAAFATLMDSALRGFLTSAALVLTLGALAARSWQVWLNATAKSRSSMKTAIGVHHGQIRQVTQGFMGQSFNTVEFFAPGGPETVRGLTVFFLLAGFAAPAALLAAGLPCLAFACQFIGLLAERWVFFAAGTHVQNLYYQAKA</sequence>